<evidence type="ECO:0000313" key="7">
    <source>
        <dbReference type="Proteomes" id="UP001190700"/>
    </source>
</evidence>
<accession>A0AAE0L3I5</accession>
<keyword evidence="3" id="KW-0862">Zinc</keyword>
<dbReference type="PANTHER" id="PTHR23327:SF42">
    <property type="entry name" value="LON PEPTIDASE N-TERMINAL DOMAIN AND RING FINGER PROTEIN C14F5.10C"/>
    <property type="match status" value="1"/>
</dbReference>
<organism evidence="6 7">
    <name type="scientific">Cymbomonas tetramitiformis</name>
    <dbReference type="NCBI Taxonomy" id="36881"/>
    <lineage>
        <taxon>Eukaryota</taxon>
        <taxon>Viridiplantae</taxon>
        <taxon>Chlorophyta</taxon>
        <taxon>Pyramimonadophyceae</taxon>
        <taxon>Pyramimonadales</taxon>
        <taxon>Pyramimonadaceae</taxon>
        <taxon>Cymbomonas</taxon>
    </lineage>
</organism>
<dbReference type="InterPro" id="IPR017907">
    <property type="entry name" value="Znf_RING_CS"/>
</dbReference>
<dbReference type="Pfam" id="PF13639">
    <property type="entry name" value="zf-RING_2"/>
    <property type="match status" value="1"/>
</dbReference>
<dbReference type="InterPro" id="IPR046336">
    <property type="entry name" value="Lon_prtase_N_sf"/>
</dbReference>
<dbReference type="SMART" id="SM00184">
    <property type="entry name" value="RING"/>
    <property type="match status" value="1"/>
</dbReference>
<sequence>MGDLMNEPTRALDTNFSDFECTLCLKLLCIPVTTYCGHSFCEPCLKEAVLHKKTCPVCRSPVEVLPARSVVLSQLLQCSFPQQYGARQLEVEQALQIASEAARLPRDLPLYIYPEVFLPEQAGWVRMQQQDAAFLEYVTTRKSGHFVMMSAEVKSPETEGGRTESTRVGAEVEITGRSPQADGSVVVDIKACRRVATESDPTEEDGVLMAKVRAFLDGAQPLDSARL</sequence>
<dbReference type="SUPFAM" id="SSF57850">
    <property type="entry name" value="RING/U-box"/>
    <property type="match status" value="1"/>
</dbReference>
<dbReference type="EMBL" id="LGRX02010341">
    <property type="protein sequence ID" value="KAK3270527.1"/>
    <property type="molecule type" value="Genomic_DNA"/>
</dbReference>
<reference evidence="6 7" key="1">
    <citation type="journal article" date="2015" name="Genome Biol. Evol.">
        <title>Comparative Genomics of a Bacterivorous Green Alga Reveals Evolutionary Causalities and Consequences of Phago-Mixotrophic Mode of Nutrition.</title>
        <authorList>
            <person name="Burns J.A."/>
            <person name="Paasch A."/>
            <person name="Narechania A."/>
            <person name="Kim E."/>
        </authorList>
    </citation>
    <scope>NUCLEOTIDE SEQUENCE [LARGE SCALE GENOMIC DNA]</scope>
    <source>
        <strain evidence="6 7">PLY_AMNH</strain>
    </source>
</reference>
<dbReference type="PROSITE" id="PS50089">
    <property type="entry name" value="ZF_RING_2"/>
    <property type="match status" value="1"/>
</dbReference>
<dbReference type="Gene3D" id="3.30.40.10">
    <property type="entry name" value="Zinc/RING finger domain, C3HC4 (zinc finger)"/>
    <property type="match status" value="1"/>
</dbReference>
<dbReference type="AlphaFoldDB" id="A0AAE0L3I5"/>
<evidence type="ECO:0000256" key="1">
    <source>
        <dbReference type="ARBA" id="ARBA00022723"/>
    </source>
</evidence>
<protein>
    <recommendedName>
        <fullName evidence="5">RING-type domain-containing protein</fullName>
    </recommendedName>
</protein>
<gene>
    <name evidence="6" type="ORF">CYMTET_21079</name>
</gene>
<proteinExistence type="predicted"/>
<keyword evidence="1" id="KW-0479">Metal-binding</keyword>
<dbReference type="GO" id="GO:0008270">
    <property type="term" value="F:zinc ion binding"/>
    <property type="evidence" value="ECO:0007669"/>
    <property type="project" value="UniProtKB-KW"/>
</dbReference>
<dbReference type="Gene3D" id="2.30.130.40">
    <property type="entry name" value="LON domain-like"/>
    <property type="match status" value="1"/>
</dbReference>
<evidence type="ECO:0000256" key="2">
    <source>
        <dbReference type="ARBA" id="ARBA00022771"/>
    </source>
</evidence>
<dbReference type="PROSITE" id="PS00518">
    <property type="entry name" value="ZF_RING_1"/>
    <property type="match status" value="1"/>
</dbReference>
<dbReference type="InterPro" id="IPR013083">
    <property type="entry name" value="Znf_RING/FYVE/PHD"/>
</dbReference>
<evidence type="ECO:0000256" key="3">
    <source>
        <dbReference type="ARBA" id="ARBA00022833"/>
    </source>
</evidence>
<dbReference type="InterPro" id="IPR001841">
    <property type="entry name" value="Znf_RING"/>
</dbReference>
<keyword evidence="7" id="KW-1185">Reference proteome</keyword>
<feature type="domain" description="RING-type" evidence="5">
    <location>
        <begin position="21"/>
        <end position="59"/>
    </location>
</feature>
<dbReference type="CDD" id="cd16514">
    <property type="entry name" value="RING-HC_LONFs_rpt2"/>
    <property type="match status" value="1"/>
</dbReference>
<evidence type="ECO:0000259" key="5">
    <source>
        <dbReference type="PROSITE" id="PS50089"/>
    </source>
</evidence>
<keyword evidence="2 4" id="KW-0863">Zinc-finger</keyword>
<evidence type="ECO:0000313" key="6">
    <source>
        <dbReference type="EMBL" id="KAK3270527.1"/>
    </source>
</evidence>
<comment type="caution">
    <text evidence="6">The sequence shown here is derived from an EMBL/GenBank/DDBJ whole genome shotgun (WGS) entry which is preliminary data.</text>
</comment>
<dbReference type="GO" id="GO:0061630">
    <property type="term" value="F:ubiquitin protein ligase activity"/>
    <property type="evidence" value="ECO:0007669"/>
    <property type="project" value="TreeGrafter"/>
</dbReference>
<dbReference type="Proteomes" id="UP001190700">
    <property type="component" value="Unassembled WGS sequence"/>
</dbReference>
<evidence type="ECO:0000256" key="4">
    <source>
        <dbReference type="PROSITE-ProRule" id="PRU00175"/>
    </source>
</evidence>
<name>A0AAE0L3I5_9CHLO</name>
<dbReference type="PANTHER" id="PTHR23327">
    <property type="entry name" value="RING FINGER PROTEIN 127"/>
    <property type="match status" value="1"/>
</dbReference>